<keyword evidence="2" id="KW-1185">Reference proteome</keyword>
<dbReference type="RefSeq" id="WP_055087165.1">
    <property type="nucleotide sequence ID" value="NZ_CXSU01000012.1"/>
</dbReference>
<proteinExistence type="predicted"/>
<sequence>MANTIPLSTIALPFALSLSPPTVVHARDTLRPAEMPAAAPASTDALQARLYERVEAKPEDLPKRGFPIGTPVQIETQLWFPRTHQN</sequence>
<dbReference type="AlphaFoldDB" id="A0A0M6YPA1"/>
<reference evidence="1 2" key="1">
    <citation type="submission" date="2015-07" db="EMBL/GenBank/DDBJ databases">
        <authorList>
            <person name="Noorani M."/>
        </authorList>
    </citation>
    <scope>NUCLEOTIDE SEQUENCE [LARGE SCALE GENOMIC DNA]</scope>
    <source>
        <strain evidence="1 2">CECT 7802</strain>
    </source>
</reference>
<dbReference type="Proteomes" id="UP000049222">
    <property type="component" value="Unassembled WGS sequence"/>
</dbReference>
<evidence type="ECO:0000313" key="2">
    <source>
        <dbReference type="Proteomes" id="UP000049222"/>
    </source>
</evidence>
<evidence type="ECO:0000313" key="1">
    <source>
        <dbReference type="EMBL" id="CTQ51475.1"/>
    </source>
</evidence>
<name>A0A0M6YPA1_9RHOB</name>
<dbReference type="STRING" id="420998.JDO7802_03515"/>
<accession>A0A0M6YPA1</accession>
<organism evidence="1 2">
    <name type="scientific">Jannaschia donghaensis</name>
    <dbReference type="NCBI Taxonomy" id="420998"/>
    <lineage>
        <taxon>Bacteria</taxon>
        <taxon>Pseudomonadati</taxon>
        <taxon>Pseudomonadota</taxon>
        <taxon>Alphaproteobacteria</taxon>
        <taxon>Rhodobacterales</taxon>
        <taxon>Roseobacteraceae</taxon>
        <taxon>Jannaschia</taxon>
    </lineage>
</organism>
<gene>
    <name evidence="1" type="ORF">JDO7802_03515</name>
</gene>
<dbReference type="EMBL" id="CXSU01000012">
    <property type="protein sequence ID" value="CTQ51475.1"/>
    <property type="molecule type" value="Genomic_DNA"/>
</dbReference>
<protein>
    <submittedName>
        <fullName evidence="1">Uncharacterized protein</fullName>
    </submittedName>
</protein>